<protein>
    <submittedName>
        <fullName evidence="1">Uncharacterized protein</fullName>
    </submittedName>
</protein>
<name>A0A133XJ62_9RHOO</name>
<dbReference type="EMBL" id="LODL01000019">
    <property type="protein sequence ID" value="KXB30979.1"/>
    <property type="molecule type" value="Genomic_DNA"/>
</dbReference>
<proteinExistence type="predicted"/>
<evidence type="ECO:0000313" key="1">
    <source>
        <dbReference type="EMBL" id="KXB30979.1"/>
    </source>
</evidence>
<reference evidence="1 2" key="1">
    <citation type="submission" date="2015-12" db="EMBL/GenBank/DDBJ databases">
        <title>Nitrous oxide reduction kinetics distinguish bacteria harboring typical versus atypical NosZ.</title>
        <authorList>
            <person name="Yoon S."/>
            <person name="Nissen S."/>
            <person name="Park D."/>
            <person name="Sanford R.A."/>
            <person name="Loeffler F.E."/>
        </authorList>
    </citation>
    <scope>NUCLEOTIDE SEQUENCE [LARGE SCALE GENOMIC DNA]</scope>
    <source>
        <strain evidence="1 2">ATCC BAA-841</strain>
    </source>
</reference>
<sequence length="72" mass="7550">MKMTTAIERGTEYLCIKLGEVVTAIQQVAVVKGLAMWEVERTLGGGTRKRLIVPARSLLPLGGPGTGGLQGA</sequence>
<keyword evidence="2" id="KW-1185">Reference proteome</keyword>
<dbReference type="Proteomes" id="UP000070186">
    <property type="component" value="Unassembled WGS sequence"/>
</dbReference>
<gene>
    <name evidence="1" type="ORF">AT959_09740</name>
</gene>
<evidence type="ECO:0000313" key="2">
    <source>
        <dbReference type="Proteomes" id="UP000070186"/>
    </source>
</evidence>
<dbReference type="AlphaFoldDB" id="A0A133XJ62"/>
<organism evidence="1 2">
    <name type="scientific">Dechloromonas denitrificans</name>
    <dbReference type="NCBI Taxonomy" id="281362"/>
    <lineage>
        <taxon>Bacteria</taxon>
        <taxon>Pseudomonadati</taxon>
        <taxon>Pseudomonadota</taxon>
        <taxon>Betaproteobacteria</taxon>
        <taxon>Rhodocyclales</taxon>
        <taxon>Azonexaceae</taxon>
        <taxon>Dechloromonas</taxon>
    </lineage>
</organism>
<accession>A0A133XJ62</accession>
<comment type="caution">
    <text evidence="1">The sequence shown here is derived from an EMBL/GenBank/DDBJ whole genome shotgun (WGS) entry which is preliminary data.</text>
</comment>